<feature type="transmembrane region" description="Helical" evidence="1">
    <location>
        <begin position="134"/>
        <end position="151"/>
    </location>
</feature>
<accession>A0ABQ2HEW2</accession>
<evidence type="ECO:0000313" key="3">
    <source>
        <dbReference type="Proteomes" id="UP000632339"/>
    </source>
</evidence>
<feature type="transmembrane region" description="Helical" evidence="1">
    <location>
        <begin position="83"/>
        <end position="103"/>
    </location>
</feature>
<reference evidence="3" key="1">
    <citation type="journal article" date="2019" name="Int. J. Syst. Evol. Microbiol.">
        <title>The Global Catalogue of Microorganisms (GCM) 10K type strain sequencing project: providing services to taxonomists for standard genome sequencing and annotation.</title>
        <authorList>
            <consortium name="The Broad Institute Genomics Platform"/>
            <consortium name="The Broad Institute Genome Sequencing Center for Infectious Disease"/>
            <person name="Wu L."/>
            <person name="Ma J."/>
        </authorList>
    </citation>
    <scope>NUCLEOTIDE SEQUENCE [LARGE SCALE GENOMIC DNA]</scope>
    <source>
        <strain evidence="3">CGMCC 1.6375</strain>
    </source>
</reference>
<evidence type="ECO:0000313" key="2">
    <source>
        <dbReference type="EMBL" id="GGM79319.1"/>
    </source>
</evidence>
<proteinExistence type="predicted"/>
<sequence length="165" mass="18542">MELMEHDNDAHFRKLIRETGTEAPSDDFMRAVMQRVREEAAFSAVVQQNALEMPSLAFSADIMAQIRAGEPVPAPRPFVARRMWYWVAAAWAAVLIACFFIPGNDQPLFSGTWKSILPAGSMSLEKVPVIPQPYMLTIIGLASLLLLDYFLRNKWVFGNKNGQVI</sequence>
<comment type="caution">
    <text evidence="2">The sequence shown here is derived from an EMBL/GenBank/DDBJ whole genome shotgun (WGS) entry which is preliminary data.</text>
</comment>
<keyword evidence="3" id="KW-1185">Reference proteome</keyword>
<dbReference type="EMBL" id="BMLI01000001">
    <property type="protein sequence ID" value="GGM79319.1"/>
    <property type="molecule type" value="Genomic_DNA"/>
</dbReference>
<name>A0ABQ2HEW2_9BACT</name>
<keyword evidence="1" id="KW-0812">Transmembrane</keyword>
<gene>
    <name evidence="2" type="ORF">GCM10010967_08800</name>
</gene>
<evidence type="ECO:0000256" key="1">
    <source>
        <dbReference type="SAM" id="Phobius"/>
    </source>
</evidence>
<keyword evidence="1" id="KW-1133">Transmembrane helix</keyword>
<organism evidence="2 3">
    <name type="scientific">Dyadobacter beijingensis</name>
    <dbReference type="NCBI Taxonomy" id="365489"/>
    <lineage>
        <taxon>Bacteria</taxon>
        <taxon>Pseudomonadati</taxon>
        <taxon>Bacteroidota</taxon>
        <taxon>Cytophagia</taxon>
        <taxon>Cytophagales</taxon>
        <taxon>Spirosomataceae</taxon>
        <taxon>Dyadobacter</taxon>
    </lineage>
</organism>
<protein>
    <submittedName>
        <fullName evidence="2">Uncharacterized protein</fullName>
    </submittedName>
</protein>
<dbReference type="Proteomes" id="UP000632339">
    <property type="component" value="Unassembled WGS sequence"/>
</dbReference>
<keyword evidence="1" id="KW-0472">Membrane</keyword>